<dbReference type="STRING" id="290398.Csal_1665"/>
<protein>
    <submittedName>
        <fullName evidence="3">TadE-like protein</fullName>
    </submittedName>
</protein>
<dbReference type="Proteomes" id="UP000000239">
    <property type="component" value="Chromosome"/>
</dbReference>
<dbReference type="Pfam" id="PF07811">
    <property type="entry name" value="TadE"/>
    <property type="match status" value="1"/>
</dbReference>
<dbReference type="AlphaFoldDB" id="Q1QWZ0"/>
<dbReference type="RefSeq" id="WP_011506964.1">
    <property type="nucleotide sequence ID" value="NC_007963.1"/>
</dbReference>
<evidence type="ECO:0000313" key="3">
    <source>
        <dbReference type="EMBL" id="ABE59018.1"/>
    </source>
</evidence>
<gene>
    <name evidence="3" type="ordered locus">Csal_1665</name>
</gene>
<feature type="transmembrane region" description="Helical" evidence="1">
    <location>
        <begin position="21"/>
        <end position="46"/>
    </location>
</feature>
<feature type="domain" description="TadE-like" evidence="2">
    <location>
        <begin position="17"/>
        <end position="59"/>
    </location>
</feature>
<keyword evidence="1" id="KW-0812">Transmembrane</keyword>
<organism evidence="3 4">
    <name type="scientific">Chromohalobacter israelensis (strain ATCC BAA-138 / DSM 3043 / CIP 106854 / NCIMB 13768 / 1H11)</name>
    <name type="common">Chromohalobacter salexigens</name>
    <dbReference type="NCBI Taxonomy" id="290398"/>
    <lineage>
        <taxon>Bacteria</taxon>
        <taxon>Pseudomonadati</taxon>
        <taxon>Pseudomonadota</taxon>
        <taxon>Gammaproteobacteria</taxon>
        <taxon>Oceanospirillales</taxon>
        <taxon>Halomonadaceae</taxon>
        <taxon>Chromohalobacter</taxon>
    </lineage>
</organism>
<name>Q1QWZ0_CHRI1</name>
<accession>Q1QWZ0</accession>
<dbReference type="EMBL" id="CP000285">
    <property type="protein sequence ID" value="ABE59018.1"/>
    <property type="molecule type" value="Genomic_DNA"/>
</dbReference>
<dbReference type="OrthoDB" id="5574209at2"/>
<reference evidence="3 4" key="1">
    <citation type="journal article" date="2011" name="Stand. Genomic Sci.">
        <title>Complete genome sequence of the halophilic and highly halotolerant Chromohalobacter salexigens type strain (1H11(T)).</title>
        <authorList>
            <person name="Copeland A."/>
            <person name="O'Connor K."/>
            <person name="Lucas S."/>
            <person name="Lapidus A."/>
            <person name="Berry K.W."/>
            <person name="Detter J.C."/>
            <person name="Del Rio T.G."/>
            <person name="Hammon N."/>
            <person name="Dalin E."/>
            <person name="Tice H."/>
            <person name="Pitluck S."/>
            <person name="Bruce D."/>
            <person name="Goodwin L."/>
            <person name="Han C."/>
            <person name="Tapia R."/>
            <person name="Saunders E."/>
            <person name="Schmutz J."/>
            <person name="Brettin T."/>
            <person name="Larimer F."/>
            <person name="Land M."/>
            <person name="Hauser L."/>
            <person name="Vargas C."/>
            <person name="Nieto J.J."/>
            <person name="Kyrpides N.C."/>
            <person name="Ivanova N."/>
            <person name="Goker M."/>
            <person name="Klenk H.P."/>
            <person name="Csonka L.N."/>
            <person name="Woyke T."/>
        </authorList>
    </citation>
    <scope>NUCLEOTIDE SEQUENCE [LARGE SCALE GENOMIC DNA]</scope>
    <source>
        <strain evidence="4">ATCC BAA-138 / DSM 3043 / CIP 106854 / NCIMB 13768 / 1H11</strain>
    </source>
</reference>
<sequence>MRESTHLKRARRKRQSGVAAIEFAIVFPVFFLVLYALIGYAFVFLIQSGLQNLAGETVRQVATISTTPVEDDNDQREALLEERVTRLLEDSWLARFDTSLLSSERCPGAPTPTPERIVVCLGAAYPLPTLNLLGLRIPGTPEVLTTHASVFLD</sequence>
<proteinExistence type="predicted"/>
<dbReference type="HOGENOM" id="CLU_129220_1_0_6"/>
<keyword evidence="1" id="KW-1133">Transmembrane helix</keyword>
<evidence type="ECO:0000259" key="2">
    <source>
        <dbReference type="Pfam" id="PF07811"/>
    </source>
</evidence>
<dbReference type="KEGG" id="csa:Csal_1665"/>
<evidence type="ECO:0000256" key="1">
    <source>
        <dbReference type="SAM" id="Phobius"/>
    </source>
</evidence>
<dbReference type="GeneID" id="95336033"/>
<keyword evidence="1" id="KW-0472">Membrane</keyword>
<keyword evidence="4" id="KW-1185">Reference proteome</keyword>
<evidence type="ECO:0000313" key="4">
    <source>
        <dbReference type="Proteomes" id="UP000000239"/>
    </source>
</evidence>
<dbReference type="InterPro" id="IPR012495">
    <property type="entry name" value="TadE-like_dom"/>
</dbReference>
<dbReference type="eggNOG" id="COG4961">
    <property type="taxonomic scope" value="Bacteria"/>
</dbReference>